<reference evidence="13" key="2">
    <citation type="submission" date="2020-09" db="EMBL/GenBank/DDBJ databases">
        <authorList>
            <person name="Sun Q."/>
            <person name="Kim S."/>
        </authorList>
    </citation>
    <scope>NUCLEOTIDE SEQUENCE</scope>
    <source>
        <strain evidence="13">KCTC 32513</strain>
    </source>
</reference>
<keyword evidence="7" id="KW-0472">Membrane</keyword>
<dbReference type="GO" id="GO:0071973">
    <property type="term" value="P:bacterial-type flagellum-dependent cell motility"/>
    <property type="evidence" value="ECO:0007669"/>
    <property type="project" value="InterPro"/>
</dbReference>
<comment type="caution">
    <text evidence="13">The sequence shown here is derived from an EMBL/GenBank/DDBJ whole genome shotgun (WGS) entry which is preliminary data.</text>
</comment>
<gene>
    <name evidence="13" type="primary">fliF</name>
    <name evidence="13" type="ORF">GCM10009069_10770</name>
</gene>
<evidence type="ECO:0000256" key="8">
    <source>
        <dbReference type="ARBA" id="ARBA00023143"/>
    </source>
</evidence>
<dbReference type="PANTHER" id="PTHR30046">
    <property type="entry name" value="FLAGELLAR M-RING PROTEIN"/>
    <property type="match status" value="1"/>
</dbReference>
<evidence type="ECO:0000256" key="1">
    <source>
        <dbReference type="ARBA" id="ARBA00004117"/>
    </source>
</evidence>
<dbReference type="InterPro" id="IPR000067">
    <property type="entry name" value="FlgMring_FliF"/>
</dbReference>
<evidence type="ECO:0000256" key="4">
    <source>
        <dbReference type="ARBA" id="ARBA00022475"/>
    </source>
</evidence>
<feature type="region of interest" description="Disordered" evidence="10">
    <location>
        <begin position="531"/>
        <end position="550"/>
    </location>
</feature>
<evidence type="ECO:0000313" key="14">
    <source>
        <dbReference type="Proteomes" id="UP000634004"/>
    </source>
</evidence>
<evidence type="ECO:0000256" key="5">
    <source>
        <dbReference type="ARBA" id="ARBA00022692"/>
    </source>
</evidence>
<accession>A0A8J3G1W9</accession>
<protein>
    <recommendedName>
        <fullName evidence="9">Flagellar M-ring protein</fullName>
    </recommendedName>
</protein>
<dbReference type="GO" id="GO:0005886">
    <property type="term" value="C:plasma membrane"/>
    <property type="evidence" value="ECO:0007669"/>
    <property type="project" value="UniProtKB-SubCell"/>
</dbReference>
<keyword evidence="13" id="KW-0282">Flagellum</keyword>
<dbReference type="GO" id="GO:0003774">
    <property type="term" value="F:cytoskeletal motor activity"/>
    <property type="evidence" value="ECO:0007669"/>
    <property type="project" value="InterPro"/>
</dbReference>
<evidence type="ECO:0000313" key="13">
    <source>
        <dbReference type="EMBL" id="GHA89490.1"/>
    </source>
</evidence>
<evidence type="ECO:0000259" key="12">
    <source>
        <dbReference type="Pfam" id="PF08345"/>
    </source>
</evidence>
<dbReference type="Proteomes" id="UP000634004">
    <property type="component" value="Unassembled WGS sequence"/>
</dbReference>
<dbReference type="GO" id="GO:0009431">
    <property type="term" value="C:bacterial-type flagellum basal body, MS ring"/>
    <property type="evidence" value="ECO:0007669"/>
    <property type="project" value="InterPro"/>
</dbReference>
<dbReference type="AlphaFoldDB" id="A0A8J3G1W9"/>
<keyword evidence="8 9" id="KW-0975">Bacterial flagellum</keyword>
<keyword evidence="6" id="KW-1133">Transmembrane helix</keyword>
<dbReference type="PIRSF" id="PIRSF004862">
    <property type="entry name" value="FliF"/>
    <property type="match status" value="1"/>
</dbReference>
<dbReference type="InterPro" id="IPR006182">
    <property type="entry name" value="FliF_N_dom"/>
</dbReference>
<dbReference type="Pfam" id="PF08345">
    <property type="entry name" value="YscJ_FliF_C"/>
    <property type="match status" value="1"/>
</dbReference>
<dbReference type="InterPro" id="IPR043427">
    <property type="entry name" value="YscJ/FliF"/>
</dbReference>
<feature type="compositionally biased region" description="Low complexity" evidence="10">
    <location>
        <begin position="275"/>
        <end position="291"/>
    </location>
</feature>
<dbReference type="PRINTS" id="PR01009">
    <property type="entry name" value="FLGMRINGFLIF"/>
</dbReference>
<evidence type="ECO:0000259" key="11">
    <source>
        <dbReference type="Pfam" id="PF01514"/>
    </source>
</evidence>
<organism evidence="13 14">
    <name type="scientific">Algimonas arctica</name>
    <dbReference type="NCBI Taxonomy" id="1479486"/>
    <lineage>
        <taxon>Bacteria</taxon>
        <taxon>Pseudomonadati</taxon>
        <taxon>Pseudomonadota</taxon>
        <taxon>Alphaproteobacteria</taxon>
        <taxon>Maricaulales</taxon>
        <taxon>Robiginitomaculaceae</taxon>
        <taxon>Algimonas</taxon>
    </lineage>
</organism>
<feature type="domain" description="Flagellar M-ring N-terminal" evidence="11">
    <location>
        <begin position="37"/>
        <end position="207"/>
    </location>
</feature>
<keyword evidence="5" id="KW-0812">Transmembrane</keyword>
<evidence type="ECO:0000256" key="9">
    <source>
        <dbReference type="PIRNR" id="PIRNR004862"/>
    </source>
</evidence>
<dbReference type="NCBIfam" id="TIGR00206">
    <property type="entry name" value="fliF"/>
    <property type="match status" value="1"/>
</dbReference>
<evidence type="ECO:0000256" key="3">
    <source>
        <dbReference type="ARBA" id="ARBA00007971"/>
    </source>
</evidence>
<dbReference type="EMBL" id="BMZH01000003">
    <property type="protein sequence ID" value="GHA89490.1"/>
    <property type="molecule type" value="Genomic_DNA"/>
</dbReference>
<evidence type="ECO:0000256" key="6">
    <source>
        <dbReference type="ARBA" id="ARBA00022989"/>
    </source>
</evidence>
<reference evidence="13" key="1">
    <citation type="journal article" date="2014" name="Int. J. Syst. Evol. Microbiol.">
        <title>Complete genome sequence of Corynebacterium casei LMG S-19264T (=DSM 44701T), isolated from a smear-ripened cheese.</title>
        <authorList>
            <consortium name="US DOE Joint Genome Institute (JGI-PGF)"/>
            <person name="Walter F."/>
            <person name="Albersmeier A."/>
            <person name="Kalinowski J."/>
            <person name="Ruckert C."/>
        </authorList>
    </citation>
    <scope>NUCLEOTIDE SEQUENCE</scope>
    <source>
        <strain evidence="13">KCTC 32513</strain>
    </source>
</reference>
<feature type="region of interest" description="Disordered" evidence="10">
    <location>
        <begin position="262"/>
        <end position="320"/>
    </location>
</feature>
<evidence type="ECO:0000256" key="7">
    <source>
        <dbReference type="ARBA" id="ARBA00023136"/>
    </source>
</evidence>
<dbReference type="InterPro" id="IPR045851">
    <property type="entry name" value="AMP-bd_C_sf"/>
</dbReference>
<dbReference type="RefSeq" id="WP_189496197.1">
    <property type="nucleotide sequence ID" value="NZ_BMZH01000003.1"/>
</dbReference>
<feature type="compositionally biased region" description="Low complexity" evidence="10">
    <location>
        <begin position="309"/>
        <end position="319"/>
    </location>
</feature>
<dbReference type="Gene3D" id="3.30.300.30">
    <property type="match status" value="1"/>
</dbReference>
<keyword evidence="13" id="KW-0969">Cilium</keyword>
<dbReference type="Pfam" id="PF01514">
    <property type="entry name" value="YscJ_FliF"/>
    <property type="match status" value="1"/>
</dbReference>
<sequence>MNPIAVLKSLSLQQKIISAAAVIATLFVLSLIAQQVSKPTLSLLYADLEAQAAGEIIARLDTMDVAYRVQGGAIYAEASRRDSLRLELARESLPRQDVVGYELFDGMNSFAMSSDMFDTAYWRAKEGELARTVLAMPNVRSARVHIGQGAGRGLTARRLPATASVTVEADPPINARNAQALQHIIGSAVPGLKPEDVAIIDTRAGLLAGPGVDDRTMADASGELGRASALKSELLSMLEARVGAGNVRVNVALDLETDRVNTTQRKFDPNGRVIRSTTTSDRSDQSDGTTGAVTVASNLPEGAAGGGNSTSEQSQTSETTRYEISEILTTTESLPGKVTRMSVAILLDHTREVAEDGTVTYTPRTEEELTVLRDLASAAAGLDAERGDVLRVDTLAFNRPEPGEMITLPGAGTRFVDNYGGRLAQLSILSLLALGLGFLVVRPLIKASRGGVTSARPIAGGMLSPMSLSGPDGANVDMNNPAAVAAAGLIGGSAGAVLGLPAPDPKSELTEVVGENLDDAAALLASWLELDKPTTSEQTPSGNARPGIAA</sequence>
<comment type="function">
    <text evidence="9">The M ring may be actively involved in energy transduction.</text>
</comment>
<dbReference type="InterPro" id="IPR013556">
    <property type="entry name" value="Flag_M-ring_C"/>
</dbReference>
<dbReference type="PANTHER" id="PTHR30046:SF0">
    <property type="entry name" value="FLAGELLAR M-RING PROTEIN"/>
    <property type="match status" value="1"/>
</dbReference>
<keyword evidence="13" id="KW-0966">Cell projection</keyword>
<name>A0A8J3G1W9_9PROT</name>
<proteinExistence type="inferred from homology"/>
<keyword evidence="14" id="KW-1185">Reference proteome</keyword>
<comment type="similarity">
    <text evidence="3 9">Belongs to the FliF family.</text>
</comment>
<feature type="domain" description="Flagellar M-ring C-terminal" evidence="12">
    <location>
        <begin position="238"/>
        <end position="397"/>
    </location>
</feature>
<keyword evidence="4" id="KW-1003">Cell membrane</keyword>
<evidence type="ECO:0000256" key="2">
    <source>
        <dbReference type="ARBA" id="ARBA00004651"/>
    </source>
</evidence>
<evidence type="ECO:0000256" key="10">
    <source>
        <dbReference type="SAM" id="MobiDB-lite"/>
    </source>
</evidence>
<comment type="subcellular location">
    <subcellularLocation>
        <location evidence="1 9">Bacterial flagellum basal body</location>
    </subcellularLocation>
    <subcellularLocation>
        <location evidence="2">Cell membrane</location>
        <topology evidence="2">Multi-pass membrane protein</topology>
    </subcellularLocation>
</comment>